<keyword evidence="9" id="KW-1133">Transmembrane helix</keyword>
<keyword evidence="13" id="KW-1185">Reference proteome</keyword>
<dbReference type="InterPro" id="IPR003594">
    <property type="entry name" value="HATPase_dom"/>
</dbReference>
<organism evidence="12 13">
    <name type="scientific">Fluviicoccus keumensis</name>
    <dbReference type="NCBI Taxonomy" id="1435465"/>
    <lineage>
        <taxon>Bacteria</taxon>
        <taxon>Pseudomonadati</taxon>
        <taxon>Pseudomonadota</taxon>
        <taxon>Gammaproteobacteria</taxon>
        <taxon>Moraxellales</taxon>
        <taxon>Moraxellaceae</taxon>
        <taxon>Fluviicoccus</taxon>
    </lineage>
</organism>
<keyword evidence="4" id="KW-0808">Transferase</keyword>
<evidence type="ECO:0000256" key="9">
    <source>
        <dbReference type="SAM" id="Phobius"/>
    </source>
</evidence>
<evidence type="ECO:0000259" key="11">
    <source>
        <dbReference type="Pfam" id="PF07730"/>
    </source>
</evidence>
<dbReference type="GO" id="GO:0005524">
    <property type="term" value="F:ATP binding"/>
    <property type="evidence" value="ECO:0007669"/>
    <property type="project" value="UniProtKB-KW"/>
</dbReference>
<feature type="domain" description="Signal transduction histidine kinase subgroup 3 dimerisation and phosphoacceptor" evidence="11">
    <location>
        <begin position="198"/>
        <end position="261"/>
    </location>
</feature>
<dbReference type="GO" id="GO:0000155">
    <property type="term" value="F:phosphorelay sensor kinase activity"/>
    <property type="evidence" value="ECO:0007669"/>
    <property type="project" value="InterPro"/>
</dbReference>
<evidence type="ECO:0000256" key="5">
    <source>
        <dbReference type="ARBA" id="ARBA00022741"/>
    </source>
</evidence>
<dbReference type="PANTHER" id="PTHR24421:SF10">
    <property type="entry name" value="NITRATE_NITRITE SENSOR PROTEIN NARQ"/>
    <property type="match status" value="1"/>
</dbReference>
<feature type="transmembrane region" description="Helical" evidence="9">
    <location>
        <begin position="76"/>
        <end position="96"/>
    </location>
</feature>
<protein>
    <recommendedName>
        <fullName evidence="2">histidine kinase</fullName>
        <ecNumber evidence="2">2.7.13.3</ecNumber>
    </recommendedName>
</protein>
<keyword evidence="7" id="KW-0067">ATP-binding</keyword>
<evidence type="ECO:0000256" key="8">
    <source>
        <dbReference type="ARBA" id="ARBA00023012"/>
    </source>
</evidence>
<evidence type="ECO:0000256" key="3">
    <source>
        <dbReference type="ARBA" id="ARBA00022553"/>
    </source>
</evidence>
<dbReference type="Gene3D" id="3.30.565.10">
    <property type="entry name" value="Histidine kinase-like ATPase, C-terminal domain"/>
    <property type="match status" value="1"/>
</dbReference>
<dbReference type="GO" id="GO:0016020">
    <property type="term" value="C:membrane"/>
    <property type="evidence" value="ECO:0007669"/>
    <property type="project" value="InterPro"/>
</dbReference>
<proteinExistence type="predicted"/>
<keyword evidence="8" id="KW-0902">Two-component regulatory system</keyword>
<evidence type="ECO:0000256" key="1">
    <source>
        <dbReference type="ARBA" id="ARBA00000085"/>
    </source>
</evidence>
<dbReference type="GO" id="GO:0046983">
    <property type="term" value="F:protein dimerization activity"/>
    <property type="evidence" value="ECO:0007669"/>
    <property type="project" value="InterPro"/>
</dbReference>
<evidence type="ECO:0000256" key="7">
    <source>
        <dbReference type="ARBA" id="ARBA00022840"/>
    </source>
</evidence>
<dbReference type="Pfam" id="PF07730">
    <property type="entry name" value="HisKA_3"/>
    <property type="match status" value="1"/>
</dbReference>
<dbReference type="PANTHER" id="PTHR24421">
    <property type="entry name" value="NITRATE/NITRITE SENSOR PROTEIN NARX-RELATED"/>
    <property type="match status" value="1"/>
</dbReference>
<dbReference type="InterPro" id="IPR050482">
    <property type="entry name" value="Sensor_HK_TwoCompSys"/>
</dbReference>
<dbReference type="EC" id="2.7.13.3" evidence="2"/>
<dbReference type="AlphaFoldDB" id="A0A4Q7YN79"/>
<feature type="transmembrane region" description="Helical" evidence="9">
    <location>
        <begin position="116"/>
        <end position="139"/>
    </location>
</feature>
<evidence type="ECO:0000313" key="12">
    <source>
        <dbReference type="EMBL" id="RZU38109.1"/>
    </source>
</evidence>
<keyword evidence="9" id="KW-0812">Transmembrane</keyword>
<keyword evidence="3" id="KW-0597">Phosphoprotein</keyword>
<feature type="transmembrane region" description="Helical" evidence="9">
    <location>
        <begin position="146"/>
        <end position="163"/>
    </location>
</feature>
<sequence length="387" mass="43006">MHDAMHFLRRQPVIIMLGVLGWLLAVWQLGSAAMHQDAVLSFLLIALNGVGAAMALVRLFWIIVSTRRWQRDNRDPIVWLAVFITYGTASLLAMRLQLNPSGGFFLAFLLVNMAPLMNRFAAPVAISVIVLSSLAVALLQQALPPVPFGLFLLLAQSALWYMASSNIDEWQAHQETATAHAQLHATQQLLTEAVARNERTRIARDLHDQMGHHLVALNMQLQVLEKKLPETALPELGHARDLARDLFEDVRATLQQLRQDQSSFGELLEKMLASIPYLKFEVSIDSELLMMDAQLASCLLRVVQEGITNALKHSDASRMVICLTREDNGLRMLVQDNGRQAVAAEFGSGIGLEGMAERIRELGGQLQSGSTEQGFRLLVEFPEECLS</sequence>
<evidence type="ECO:0000256" key="2">
    <source>
        <dbReference type="ARBA" id="ARBA00012438"/>
    </source>
</evidence>
<dbReference type="Pfam" id="PF02518">
    <property type="entry name" value="HATPase_c"/>
    <property type="match status" value="1"/>
</dbReference>
<evidence type="ECO:0000256" key="6">
    <source>
        <dbReference type="ARBA" id="ARBA00022777"/>
    </source>
</evidence>
<dbReference type="InterPro" id="IPR011712">
    <property type="entry name" value="Sig_transdc_His_kin_sub3_dim/P"/>
</dbReference>
<accession>A0A4Q7YN79</accession>
<keyword evidence="6 12" id="KW-0418">Kinase</keyword>
<evidence type="ECO:0000259" key="10">
    <source>
        <dbReference type="Pfam" id="PF02518"/>
    </source>
</evidence>
<evidence type="ECO:0000313" key="13">
    <source>
        <dbReference type="Proteomes" id="UP000292423"/>
    </source>
</evidence>
<comment type="catalytic activity">
    <reaction evidence="1">
        <text>ATP + protein L-histidine = ADP + protein N-phospho-L-histidine.</text>
        <dbReference type="EC" id="2.7.13.3"/>
    </reaction>
</comment>
<feature type="transmembrane region" description="Helical" evidence="9">
    <location>
        <begin position="12"/>
        <end position="30"/>
    </location>
</feature>
<feature type="domain" description="Histidine kinase/HSP90-like ATPase" evidence="10">
    <location>
        <begin position="299"/>
        <end position="383"/>
    </location>
</feature>
<keyword evidence="9" id="KW-0472">Membrane</keyword>
<dbReference type="SUPFAM" id="SSF55874">
    <property type="entry name" value="ATPase domain of HSP90 chaperone/DNA topoisomerase II/histidine kinase"/>
    <property type="match status" value="1"/>
</dbReference>
<dbReference type="EMBL" id="SHKX01000014">
    <property type="protein sequence ID" value="RZU38109.1"/>
    <property type="molecule type" value="Genomic_DNA"/>
</dbReference>
<dbReference type="Proteomes" id="UP000292423">
    <property type="component" value="Unassembled WGS sequence"/>
</dbReference>
<dbReference type="OrthoDB" id="9797605at2"/>
<reference evidence="12 13" key="1">
    <citation type="submission" date="2019-02" db="EMBL/GenBank/DDBJ databases">
        <title>Genomic Encyclopedia of Type Strains, Phase IV (KMG-IV): sequencing the most valuable type-strain genomes for metagenomic binning, comparative biology and taxonomic classification.</title>
        <authorList>
            <person name="Goeker M."/>
        </authorList>
    </citation>
    <scope>NUCLEOTIDE SEQUENCE [LARGE SCALE GENOMIC DNA]</scope>
    <source>
        <strain evidence="12 13">DSM 105135</strain>
    </source>
</reference>
<keyword evidence="5" id="KW-0547">Nucleotide-binding</keyword>
<comment type="caution">
    <text evidence="12">The sequence shown here is derived from an EMBL/GenBank/DDBJ whole genome shotgun (WGS) entry which is preliminary data.</text>
</comment>
<evidence type="ECO:0000256" key="4">
    <source>
        <dbReference type="ARBA" id="ARBA00022679"/>
    </source>
</evidence>
<dbReference type="InterPro" id="IPR036890">
    <property type="entry name" value="HATPase_C_sf"/>
</dbReference>
<dbReference type="CDD" id="cd16917">
    <property type="entry name" value="HATPase_UhpB-NarQ-NarX-like"/>
    <property type="match status" value="1"/>
</dbReference>
<feature type="transmembrane region" description="Helical" evidence="9">
    <location>
        <begin position="42"/>
        <end position="64"/>
    </location>
</feature>
<dbReference type="RefSeq" id="WP_130414657.1">
    <property type="nucleotide sequence ID" value="NZ_SHKX01000014.1"/>
</dbReference>
<name>A0A4Q7YN79_9GAMM</name>
<dbReference type="Gene3D" id="1.20.5.1930">
    <property type="match status" value="1"/>
</dbReference>
<gene>
    <name evidence="12" type="ORF">EV700_2686</name>
</gene>